<dbReference type="AlphaFoldDB" id="R4KAZ4"/>
<dbReference type="Gene3D" id="3.30.700.10">
    <property type="entry name" value="Glycoprotein, Type 4 Pilin"/>
    <property type="match status" value="1"/>
</dbReference>
<dbReference type="STRING" id="86416.Clopa_2851"/>
<gene>
    <name evidence="2" type="ORF">Clopa_2851</name>
</gene>
<keyword evidence="3" id="KW-1185">Reference proteome</keyword>
<dbReference type="SUPFAM" id="SSF54523">
    <property type="entry name" value="Pili subunits"/>
    <property type="match status" value="1"/>
</dbReference>
<dbReference type="Proteomes" id="UP000013523">
    <property type="component" value="Chromosome"/>
</dbReference>
<accession>R4KAZ4</accession>
<evidence type="ECO:0000313" key="3">
    <source>
        <dbReference type="Proteomes" id="UP000013523"/>
    </source>
</evidence>
<dbReference type="RefSeq" id="WP_015615983.1">
    <property type="nucleotide sequence ID" value="NC_021182.1"/>
</dbReference>
<keyword evidence="1" id="KW-0472">Membrane</keyword>
<dbReference type="PATRIC" id="fig|86416.3.peg.2837"/>
<keyword evidence="1" id="KW-0812">Transmembrane</keyword>
<sequence>MYDKNLIFKGFTLIEILVVMAIISIITSIMLIEVKNYKALKNDIEVKQFNSEMISFINNIRAECILKESFAELSFQKGNDEVKVYEGPNIKNRLKLPSSFIIKENNVITWDKLIYIDSRGMITTPCSLKYLDRNGKNHTITIGVGTAYAEIKE</sequence>
<dbReference type="HOGENOM" id="CLU_144028_0_0_9"/>
<feature type="transmembrane region" description="Helical" evidence="1">
    <location>
        <begin position="6"/>
        <end position="32"/>
    </location>
</feature>
<evidence type="ECO:0000256" key="1">
    <source>
        <dbReference type="SAM" id="Phobius"/>
    </source>
</evidence>
<dbReference type="eggNOG" id="COG4970">
    <property type="taxonomic scope" value="Bacteria"/>
</dbReference>
<dbReference type="InterPro" id="IPR012902">
    <property type="entry name" value="N_methyl_site"/>
</dbReference>
<name>R4KAZ4_CLOPA</name>
<dbReference type="Pfam" id="PF07963">
    <property type="entry name" value="N_methyl"/>
    <property type="match status" value="1"/>
</dbReference>
<dbReference type="OrthoDB" id="1926973at2"/>
<protein>
    <submittedName>
        <fullName evidence="2">Prepilin-type N-terminal cleavage/methylation domain-containing protein</fullName>
    </submittedName>
</protein>
<keyword evidence="1" id="KW-1133">Transmembrane helix</keyword>
<dbReference type="PROSITE" id="PS00409">
    <property type="entry name" value="PROKAR_NTER_METHYL"/>
    <property type="match status" value="1"/>
</dbReference>
<proteinExistence type="predicted"/>
<evidence type="ECO:0000313" key="2">
    <source>
        <dbReference type="EMBL" id="AGK97689.1"/>
    </source>
</evidence>
<organism evidence="2 3">
    <name type="scientific">Clostridium pasteurianum BC1</name>
    <dbReference type="NCBI Taxonomy" id="86416"/>
    <lineage>
        <taxon>Bacteria</taxon>
        <taxon>Bacillati</taxon>
        <taxon>Bacillota</taxon>
        <taxon>Clostridia</taxon>
        <taxon>Eubacteriales</taxon>
        <taxon>Clostridiaceae</taxon>
        <taxon>Clostridium</taxon>
    </lineage>
</organism>
<reference evidence="2 3" key="1">
    <citation type="submission" date="2012-01" db="EMBL/GenBank/DDBJ databases">
        <title>Complete sequence of chromosome of Clostridium pasteurianum BC1.</title>
        <authorList>
            <consortium name="US DOE Joint Genome Institute"/>
            <person name="Lucas S."/>
            <person name="Han J."/>
            <person name="Lapidus A."/>
            <person name="Cheng J.-F."/>
            <person name="Goodwin L."/>
            <person name="Pitluck S."/>
            <person name="Peters L."/>
            <person name="Mikhailova N."/>
            <person name="Teshima H."/>
            <person name="Detter J.C."/>
            <person name="Han C."/>
            <person name="Tapia R."/>
            <person name="Land M."/>
            <person name="Hauser L."/>
            <person name="Kyrpides N."/>
            <person name="Ivanova N."/>
            <person name="Pagani I."/>
            <person name="Dunn J."/>
            <person name="Taghavi S."/>
            <person name="Francis A."/>
            <person name="van der Lelie D."/>
            <person name="Woyke T."/>
        </authorList>
    </citation>
    <scope>NUCLEOTIDE SEQUENCE [LARGE SCALE GENOMIC DNA]</scope>
    <source>
        <strain evidence="2 3">BC1</strain>
    </source>
</reference>
<dbReference type="KEGG" id="cpas:Clopa_2851"/>
<dbReference type="InterPro" id="IPR045584">
    <property type="entry name" value="Pilin-like"/>
</dbReference>
<dbReference type="EMBL" id="CP003261">
    <property type="protein sequence ID" value="AGK97689.1"/>
    <property type="molecule type" value="Genomic_DNA"/>
</dbReference>
<dbReference type="NCBIfam" id="TIGR02532">
    <property type="entry name" value="IV_pilin_GFxxxE"/>
    <property type="match status" value="1"/>
</dbReference>